<gene>
    <name evidence="3" type="ORF">MKZ38_008774</name>
</gene>
<feature type="domain" description="Methyltransferase type 11" evidence="2">
    <location>
        <begin position="804"/>
        <end position="896"/>
    </location>
</feature>
<dbReference type="InterPro" id="IPR029063">
    <property type="entry name" value="SAM-dependent_MTases_sf"/>
</dbReference>
<feature type="compositionally biased region" description="Low complexity" evidence="1">
    <location>
        <begin position="110"/>
        <end position="122"/>
    </location>
</feature>
<evidence type="ECO:0000259" key="2">
    <source>
        <dbReference type="Pfam" id="PF08241"/>
    </source>
</evidence>
<feature type="region of interest" description="Disordered" evidence="1">
    <location>
        <begin position="110"/>
        <end position="132"/>
    </location>
</feature>
<feature type="region of interest" description="Disordered" evidence="1">
    <location>
        <begin position="170"/>
        <end position="228"/>
    </location>
</feature>
<feature type="region of interest" description="Disordered" evidence="1">
    <location>
        <begin position="51"/>
        <end position="70"/>
    </location>
</feature>
<evidence type="ECO:0000256" key="1">
    <source>
        <dbReference type="SAM" id="MobiDB-lite"/>
    </source>
</evidence>
<feature type="compositionally biased region" description="Pro residues" evidence="1">
    <location>
        <begin position="586"/>
        <end position="595"/>
    </location>
</feature>
<dbReference type="InterPro" id="IPR013216">
    <property type="entry name" value="Methyltransf_11"/>
</dbReference>
<feature type="region of interest" description="Disordered" evidence="1">
    <location>
        <begin position="559"/>
        <end position="640"/>
    </location>
</feature>
<dbReference type="Proteomes" id="UP001201980">
    <property type="component" value="Unassembled WGS sequence"/>
</dbReference>
<organism evidence="3 4">
    <name type="scientific">Zalerion maritima</name>
    <dbReference type="NCBI Taxonomy" id="339359"/>
    <lineage>
        <taxon>Eukaryota</taxon>
        <taxon>Fungi</taxon>
        <taxon>Dikarya</taxon>
        <taxon>Ascomycota</taxon>
        <taxon>Pezizomycotina</taxon>
        <taxon>Sordariomycetes</taxon>
        <taxon>Lulworthiomycetidae</taxon>
        <taxon>Lulworthiales</taxon>
        <taxon>Lulworthiaceae</taxon>
        <taxon>Zalerion</taxon>
    </lineage>
</organism>
<feature type="compositionally biased region" description="Low complexity" evidence="1">
    <location>
        <begin position="494"/>
        <end position="507"/>
    </location>
</feature>
<dbReference type="SUPFAM" id="SSF53335">
    <property type="entry name" value="S-adenosyl-L-methionine-dependent methyltransferases"/>
    <property type="match status" value="1"/>
</dbReference>
<proteinExistence type="predicted"/>
<evidence type="ECO:0000313" key="4">
    <source>
        <dbReference type="Proteomes" id="UP001201980"/>
    </source>
</evidence>
<dbReference type="GO" id="GO:0008757">
    <property type="term" value="F:S-adenosylmethionine-dependent methyltransferase activity"/>
    <property type="evidence" value="ECO:0007669"/>
    <property type="project" value="InterPro"/>
</dbReference>
<dbReference type="Gene3D" id="3.40.50.150">
    <property type="entry name" value="Vaccinia Virus protein VP39"/>
    <property type="match status" value="1"/>
</dbReference>
<keyword evidence="4" id="KW-1185">Reference proteome</keyword>
<evidence type="ECO:0000313" key="3">
    <source>
        <dbReference type="EMBL" id="KAJ2904153.1"/>
    </source>
</evidence>
<comment type="caution">
    <text evidence="3">The sequence shown here is derived from an EMBL/GenBank/DDBJ whole genome shotgun (WGS) entry which is preliminary data.</text>
</comment>
<sequence length="1089" mass="119176">MPELFLLPSTAYELPSPSQATGHGRSLNTIIEEETEDITIQFSIALPASSSFATHQRRRDPPPPPSAKYDNNLVEQWLSPQSDNFPTPKGFPTPRGMHFLAAPVLSSSPSSISGDDSISTHSPATSSNPWNRASVATEVTEFDDIYDLTEDEENDEADLSVVLHKRMVRRSSSAAHSLKRRSTMRSASSRRSSVESRKSLTPLIIPSHPPTQPNDAAKPEQEWPSTAGMPDIKALISPVAPTPTATVEMSPAIRHFMQHQEVPTISAPPSLDGSLTSEQMAAMSAPPTPIIGSDPKDAEEWAGVQLQPGALATLNALSGGEFVHHDDGTSDDAHHEHPSQVIEVEHEEPTSQMEMTQSRTSRISGLGLSRASSINSEQRESLEGLTRLEIPSPGGFFAALSPRARHTWHIPGMTPDDVAPPTSTTAEQFYRTPWNNPSPRLSRVPSFPLPPNRKKISPLVNSTSAPIEQVVEVDEEMNDESNVPTARPTIFSNATEASSESGTSAEQSAEHPKEEVVPTEIVVDYDPQYARKQQETALSNLDRTGIWLMAQKAYMGGICNDDSTSSGEETDQVDTEADTTDAESESPPPVPPKSPLPSVIKDAKYPPKCEETTALSPPPQRKKTVRFSEPPKPLHTGTSDMFPRALPFKFGRSEGTFYRSFQDILITVHNTDAMVNGLPRFEAIQATRVALADAHRDRLLGKFQLSVVPQSAKKRMSANVARGDHDIVEDPERLRKEKESEARRQLAPAAWAVGAQKRIMGGRLLLSPAGKKLARQSMCLINGKYKGERLRILDFGGMATGDWAWHAAHAFPNTKVYTVALRSQKQLSNANIKGPHNHRTVTVARLTKLPFPDSYFDVISAREMHSMLHFSGENGADEWEGATNEVMRVLKPGGHFEFNLMDSDVVNPGPIGNAKSVEFGFVLGTLGYDPNPTRSFLGRLDRLGFEGVKRTWMVLPMGAKPSPPPTRLKIPIRSSSLGTEFKECKMEAMVQGSTDSAAPMTGLAGSWVWERWMLRAEMEKGAGELRLADMCAGTRVKEAGRCLDGIVNVVEEGRRKGSGWRCLMGYARKPIVPIGDEDGVIPLSLQLQL</sequence>
<dbReference type="AlphaFoldDB" id="A0AAD5WTU0"/>
<dbReference type="EMBL" id="JAKWBI020000061">
    <property type="protein sequence ID" value="KAJ2904153.1"/>
    <property type="molecule type" value="Genomic_DNA"/>
</dbReference>
<dbReference type="Pfam" id="PF08241">
    <property type="entry name" value="Methyltransf_11"/>
    <property type="match status" value="1"/>
</dbReference>
<feature type="region of interest" description="Disordered" evidence="1">
    <location>
        <begin position="494"/>
        <end position="519"/>
    </location>
</feature>
<name>A0AAD5WTU0_9PEZI</name>
<feature type="compositionally biased region" description="Basic and acidic residues" evidence="1">
    <location>
        <begin position="601"/>
        <end position="611"/>
    </location>
</feature>
<accession>A0AAD5WTU0</accession>
<reference evidence="3" key="1">
    <citation type="submission" date="2022-07" db="EMBL/GenBank/DDBJ databases">
        <title>Draft genome sequence of Zalerion maritima ATCC 34329, a (micro)plastics degrading marine fungus.</title>
        <authorList>
            <person name="Paco A."/>
            <person name="Goncalves M.F.M."/>
            <person name="Rocha-Santos T.A.P."/>
            <person name="Alves A."/>
        </authorList>
    </citation>
    <scope>NUCLEOTIDE SEQUENCE</scope>
    <source>
        <strain evidence="3">ATCC 34329</strain>
    </source>
</reference>
<protein>
    <recommendedName>
        <fullName evidence="2">Methyltransferase type 11 domain-containing protein</fullName>
    </recommendedName>
</protein>
<feature type="compositionally biased region" description="Acidic residues" evidence="1">
    <location>
        <begin position="568"/>
        <end position="584"/>
    </location>
</feature>